<proteinExistence type="predicted"/>
<reference evidence="1 2" key="1">
    <citation type="submission" date="2018-02" db="EMBL/GenBank/DDBJ databases">
        <title>Genomic characterization of three novel Basilisk-like phages infecting Bacillus anthracis.</title>
        <authorList>
            <person name="Farlow J."/>
            <person name="Bolkvadze D."/>
            <person name="Leshkasheli L."/>
            <person name="Kusradze I."/>
            <person name="Kotorashvili A."/>
            <person name="Kotaria N."/>
            <person name="Balarjishvili N."/>
            <person name="Kvachadze L."/>
            <person name="Nikolich M."/>
            <person name="Kutateladze M."/>
        </authorList>
    </citation>
    <scope>NUCLEOTIDE SEQUENCE [LARGE SCALE GENOMIC DNA]</scope>
</reference>
<name>A0A385IKC0_9CAUD</name>
<keyword evidence="2" id="KW-1185">Reference proteome</keyword>
<organism evidence="1 2">
    <name type="scientific">Bacillus phage v_B-Bak10</name>
    <dbReference type="NCBI Taxonomy" id="2094736"/>
    <lineage>
        <taxon>Viruses</taxon>
        <taxon>Duplodnaviria</taxon>
        <taxon>Heunggongvirae</taxon>
        <taxon>Uroviricota</taxon>
        <taxon>Caudoviricetes</taxon>
        <taxon>Sejongvirinae</taxon>
        <taxon>Basiliskvirus</taxon>
        <taxon>Basiliskvirus bak10</taxon>
    </lineage>
</organism>
<gene>
    <name evidence="1" type="ORF">vBBBak10_117</name>
</gene>
<protein>
    <submittedName>
        <fullName evidence="1">Uncharacterized protein</fullName>
    </submittedName>
</protein>
<sequence>MHSTLHTNTNTLSHTTYSYMSLQALYITCYLLTGN</sequence>
<accession>A0A385IKC0</accession>
<evidence type="ECO:0000313" key="2">
    <source>
        <dbReference type="Proteomes" id="UP000262714"/>
    </source>
</evidence>
<evidence type="ECO:0000313" key="1">
    <source>
        <dbReference type="EMBL" id="AXY83312.1"/>
    </source>
</evidence>
<dbReference type="EMBL" id="MG967618">
    <property type="protein sequence ID" value="AXY83312.1"/>
    <property type="molecule type" value="Genomic_DNA"/>
</dbReference>
<dbReference type="Proteomes" id="UP000262714">
    <property type="component" value="Segment"/>
</dbReference>